<dbReference type="Proteomes" id="UP001497623">
    <property type="component" value="Unassembled WGS sequence"/>
</dbReference>
<keyword evidence="2" id="KW-1185">Reference proteome</keyword>
<feature type="non-terminal residue" evidence="1">
    <location>
        <position position="101"/>
    </location>
</feature>
<dbReference type="AlphaFoldDB" id="A0AAV2R8R0"/>
<evidence type="ECO:0000313" key="2">
    <source>
        <dbReference type="Proteomes" id="UP001497623"/>
    </source>
</evidence>
<gene>
    <name evidence="1" type="ORF">MNOR_LOCUS21284</name>
</gene>
<name>A0AAV2R8R0_MEGNR</name>
<accession>A0AAV2R8R0</accession>
<reference evidence="1 2" key="1">
    <citation type="submission" date="2024-05" db="EMBL/GenBank/DDBJ databases">
        <authorList>
            <person name="Wallberg A."/>
        </authorList>
    </citation>
    <scope>NUCLEOTIDE SEQUENCE [LARGE SCALE GENOMIC DNA]</scope>
</reference>
<evidence type="ECO:0000313" key="1">
    <source>
        <dbReference type="EMBL" id="CAL4117781.1"/>
    </source>
</evidence>
<dbReference type="EMBL" id="CAXKWB010017046">
    <property type="protein sequence ID" value="CAL4117781.1"/>
    <property type="molecule type" value="Genomic_DNA"/>
</dbReference>
<proteinExistence type="predicted"/>
<sequence>MIKKLKILSITKKIISTRFIIFLFADPHLLEGGEGCKNRATDPYRVFALRWSNDLNFHCRWCKICDFLLHTIRNTWVHCGTSGKDNISIQILTDINITLHD</sequence>
<organism evidence="1 2">
    <name type="scientific">Meganyctiphanes norvegica</name>
    <name type="common">Northern krill</name>
    <name type="synonym">Thysanopoda norvegica</name>
    <dbReference type="NCBI Taxonomy" id="48144"/>
    <lineage>
        <taxon>Eukaryota</taxon>
        <taxon>Metazoa</taxon>
        <taxon>Ecdysozoa</taxon>
        <taxon>Arthropoda</taxon>
        <taxon>Crustacea</taxon>
        <taxon>Multicrustacea</taxon>
        <taxon>Malacostraca</taxon>
        <taxon>Eumalacostraca</taxon>
        <taxon>Eucarida</taxon>
        <taxon>Euphausiacea</taxon>
        <taxon>Euphausiidae</taxon>
        <taxon>Meganyctiphanes</taxon>
    </lineage>
</organism>
<comment type="caution">
    <text evidence="1">The sequence shown here is derived from an EMBL/GenBank/DDBJ whole genome shotgun (WGS) entry which is preliminary data.</text>
</comment>
<protein>
    <submittedName>
        <fullName evidence="1">Uncharacterized protein</fullName>
    </submittedName>
</protein>